<protein>
    <submittedName>
        <fullName evidence="2">Uncharacterized protein</fullName>
    </submittedName>
</protein>
<name>A0A194X9V6_MOLSC</name>
<gene>
    <name evidence="2" type="ORF">LY89DRAFT_733952</name>
</gene>
<feature type="compositionally biased region" description="Basic and acidic residues" evidence="1">
    <location>
        <begin position="76"/>
        <end position="93"/>
    </location>
</feature>
<dbReference type="AlphaFoldDB" id="A0A194X9V6"/>
<proteinExistence type="predicted"/>
<feature type="compositionally biased region" description="Basic and acidic residues" evidence="1">
    <location>
        <begin position="102"/>
        <end position="115"/>
    </location>
</feature>
<feature type="region of interest" description="Disordered" evidence="1">
    <location>
        <begin position="1"/>
        <end position="36"/>
    </location>
</feature>
<keyword evidence="3" id="KW-1185">Reference proteome</keyword>
<feature type="region of interest" description="Disordered" evidence="1">
    <location>
        <begin position="76"/>
        <end position="144"/>
    </location>
</feature>
<feature type="compositionally biased region" description="Basic and acidic residues" evidence="1">
    <location>
        <begin position="1"/>
        <end position="11"/>
    </location>
</feature>
<feature type="compositionally biased region" description="Basic and acidic residues" evidence="1">
    <location>
        <begin position="129"/>
        <end position="144"/>
    </location>
</feature>
<reference evidence="2 3" key="1">
    <citation type="submission" date="2015-10" db="EMBL/GenBank/DDBJ databases">
        <title>Full genome of DAOMC 229536 Phialocephala scopiformis, a fungal endophyte of spruce producing the potent anti-insectan compound rugulosin.</title>
        <authorList>
            <consortium name="DOE Joint Genome Institute"/>
            <person name="Walker A.K."/>
            <person name="Frasz S.L."/>
            <person name="Seifert K.A."/>
            <person name="Miller J.D."/>
            <person name="Mondo S.J."/>
            <person name="Labutti K."/>
            <person name="Lipzen A."/>
            <person name="Dockter R."/>
            <person name="Kennedy M."/>
            <person name="Grigoriev I.V."/>
            <person name="Spatafora J.W."/>
        </authorList>
    </citation>
    <scope>NUCLEOTIDE SEQUENCE [LARGE SCALE GENOMIC DNA]</scope>
    <source>
        <strain evidence="2 3">CBS 120377</strain>
    </source>
</reference>
<dbReference type="InParanoid" id="A0A194X9V6"/>
<dbReference type="KEGG" id="psco:LY89DRAFT_733952"/>
<accession>A0A194X9V6</accession>
<evidence type="ECO:0000256" key="1">
    <source>
        <dbReference type="SAM" id="MobiDB-lite"/>
    </source>
</evidence>
<evidence type="ECO:0000313" key="2">
    <source>
        <dbReference type="EMBL" id="KUJ16955.1"/>
    </source>
</evidence>
<dbReference type="EMBL" id="KQ947415">
    <property type="protein sequence ID" value="KUJ16955.1"/>
    <property type="molecule type" value="Genomic_DNA"/>
</dbReference>
<organism evidence="2 3">
    <name type="scientific">Mollisia scopiformis</name>
    <name type="common">Conifer needle endophyte fungus</name>
    <name type="synonym">Phialocephala scopiformis</name>
    <dbReference type="NCBI Taxonomy" id="149040"/>
    <lineage>
        <taxon>Eukaryota</taxon>
        <taxon>Fungi</taxon>
        <taxon>Dikarya</taxon>
        <taxon>Ascomycota</taxon>
        <taxon>Pezizomycotina</taxon>
        <taxon>Leotiomycetes</taxon>
        <taxon>Helotiales</taxon>
        <taxon>Mollisiaceae</taxon>
        <taxon>Mollisia</taxon>
    </lineage>
</organism>
<dbReference type="RefSeq" id="XP_018071310.1">
    <property type="nucleotide sequence ID" value="XM_018219860.1"/>
</dbReference>
<sequence>MSNPLEPRRTTSESPLKPPPTPSKAALEPQLPPSESKERFRILLRVLIEDNNIATLRPYNHFNKSKRLRSMVARKAMKDAIGRGEMTSGKEPENADNSGSGEEDKRKPPMTREEYEATNLETRQAARAAAEKKKEGQGLSYDEAKKLKKAVYEETDKQTAALQKAKALGYTK</sequence>
<dbReference type="GeneID" id="28829586"/>
<evidence type="ECO:0000313" key="3">
    <source>
        <dbReference type="Proteomes" id="UP000070700"/>
    </source>
</evidence>
<dbReference type="Proteomes" id="UP000070700">
    <property type="component" value="Unassembled WGS sequence"/>
</dbReference>